<sequence length="211" mass="23739">MIDSGTDDDSNYAQYLADYEENELDSYISEDDDDDPSSDSYEFMQNIGAYFTDASFIHRLTGEDVFTKPKDIPNYFFTIDDRFTAQVLQGIMPDSGALNLSTISKAQYLALKREDPSVHLKTSNAGQANIQFGPGKLVSSIGAVNLVTAIGNITFHILNTPTRFLLCLKDMENLKVNFNNITNELVQGANRIPLIRKWGHAWFHLRRTENA</sequence>
<dbReference type="HOGENOM" id="CLU_100454_0_0_1"/>
<proteinExistence type="predicted"/>
<accession>A0A0B1PCX7</accession>
<comment type="caution">
    <text evidence="1">The sequence shown here is derived from an EMBL/GenBank/DDBJ whole genome shotgun (WGS) entry which is preliminary data.</text>
</comment>
<evidence type="ECO:0000313" key="1">
    <source>
        <dbReference type="EMBL" id="KHJ35195.1"/>
    </source>
</evidence>
<organism evidence="1 2">
    <name type="scientific">Uncinula necator</name>
    <name type="common">Grape powdery mildew</name>
    <dbReference type="NCBI Taxonomy" id="52586"/>
    <lineage>
        <taxon>Eukaryota</taxon>
        <taxon>Fungi</taxon>
        <taxon>Dikarya</taxon>
        <taxon>Ascomycota</taxon>
        <taxon>Pezizomycotina</taxon>
        <taxon>Leotiomycetes</taxon>
        <taxon>Erysiphales</taxon>
        <taxon>Erysiphaceae</taxon>
        <taxon>Erysiphe</taxon>
    </lineage>
</organism>
<gene>
    <name evidence="1" type="ORF">EV44_g3845</name>
</gene>
<dbReference type="AlphaFoldDB" id="A0A0B1PCX7"/>
<evidence type="ECO:0000313" key="2">
    <source>
        <dbReference type="Proteomes" id="UP000030854"/>
    </source>
</evidence>
<name>A0A0B1PCX7_UNCNE</name>
<dbReference type="EMBL" id="JNVN01000488">
    <property type="protein sequence ID" value="KHJ35195.1"/>
    <property type="molecule type" value="Genomic_DNA"/>
</dbReference>
<reference evidence="1 2" key="1">
    <citation type="journal article" date="2014" name="BMC Genomics">
        <title>Adaptive genomic structural variation in the grape powdery mildew pathogen, Erysiphe necator.</title>
        <authorList>
            <person name="Jones L."/>
            <person name="Riaz S."/>
            <person name="Morales-Cruz A."/>
            <person name="Amrine K.C."/>
            <person name="McGuire B."/>
            <person name="Gubler W.D."/>
            <person name="Walker M.A."/>
            <person name="Cantu D."/>
        </authorList>
    </citation>
    <scope>NUCLEOTIDE SEQUENCE [LARGE SCALE GENOMIC DNA]</scope>
    <source>
        <strain evidence="2">c</strain>
    </source>
</reference>
<protein>
    <submittedName>
        <fullName evidence="1">Uncharacterized protein</fullName>
    </submittedName>
</protein>
<keyword evidence="2" id="KW-1185">Reference proteome</keyword>
<dbReference type="Proteomes" id="UP000030854">
    <property type="component" value="Unassembled WGS sequence"/>
</dbReference>
<dbReference type="OMA" id="MAFLHWI"/>